<keyword evidence="2" id="KW-1185">Reference proteome</keyword>
<dbReference type="AlphaFoldDB" id="A0A1C1CF01"/>
<gene>
    <name evidence="1" type="ORF">CLCR_02641</name>
</gene>
<protein>
    <submittedName>
        <fullName evidence="1">Uncharacterized protein</fullName>
    </submittedName>
</protein>
<reference evidence="2" key="1">
    <citation type="submission" date="2015-07" db="EMBL/GenBank/DDBJ databases">
        <authorList>
            <person name="Teixeira M.M."/>
            <person name="Souza R.C."/>
            <person name="Almeida L.G."/>
            <person name="Vicente V.A."/>
            <person name="de Hoog S."/>
            <person name="Bocca A.L."/>
            <person name="de Almeida S.R."/>
            <person name="Vasconcelos A.T."/>
            <person name="Felipe M.S."/>
        </authorList>
    </citation>
    <scope>NUCLEOTIDE SEQUENCE [LARGE SCALE GENOMIC DNA]</scope>
    <source>
        <strain evidence="2">KSF</strain>
    </source>
</reference>
<evidence type="ECO:0000313" key="2">
    <source>
        <dbReference type="Proteomes" id="UP000094526"/>
    </source>
</evidence>
<evidence type="ECO:0000313" key="1">
    <source>
        <dbReference type="EMBL" id="OCT47027.1"/>
    </source>
</evidence>
<dbReference type="Proteomes" id="UP000094526">
    <property type="component" value="Unassembled WGS sequence"/>
</dbReference>
<proteinExistence type="predicted"/>
<accession>A0A1C1CF01</accession>
<sequence length="176" mass="20178">MDKLSKEPLSIALLIFRTRNPMHGAIANDPQQEAATDHQMTIVGLLLADGALEDMGENARLDVARRLMTIMIEVTVDAAHPVTMDRRHHEDMMRTHMILEDRLHHRFEATETYTLEVIPTVDPEARLAMVMLAAMVTMIGDTRMVLLSSGRLHLPRLDWTCCRLLEARQLRWQCRD</sequence>
<dbReference type="EMBL" id="LGRB01000014">
    <property type="protein sequence ID" value="OCT47027.1"/>
    <property type="molecule type" value="Genomic_DNA"/>
</dbReference>
<organism evidence="1 2">
    <name type="scientific">Cladophialophora carrionii</name>
    <dbReference type="NCBI Taxonomy" id="86049"/>
    <lineage>
        <taxon>Eukaryota</taxon>
        <taxon>Fungi</taxon>
        <taxon>Dikarya</taxon>
        <taxon>Ascomycota</taxon>
        <taxon>Pezizomycotina</taxon>
        <taxon>Eurotiomycetes</taxon>
        <taxon>Chaetothyriomycetidae</taxon>
        <taxon>Chaetothyriales</taxon>
        <taxon>Herpotrichiellaceae</taxon>
        <taxon>Cladophialophora</taxon>
    </lineage>
</organism>
<name>A0A1C1CF01_9EURO</name>
<comment type="caution">
    <text evidence="1">The sequence shown here is derived from an EMBL/GenBank/DDBJ whole genome shotgun (WGS) entry which is preliminary data.</text>
</comment>
<dbReference type="VEuPathDB" id="FungiDB:CLCR_02641"/>